<comment type="caution">
    <text evidence="3">The sequence shown here is derived from an EMBL/GenBank/DDBJ whole genome shotgun (WGS) entry which is preliminary data.</text>
</comment>
<dbReference type="InterPro" id="IPR027791">
    <property type="entry name" value="Galactosyl_T_C"/>
</dbReference>
<accession>A0ABQ4LVV1</accession>
<proteinExistence type="predicted"/>
<dbReference type="InterPro" id="IPR029044">
    <property type="entry name" value="Nucleotide-diphossugar_trans"/>
</dbReference>
<evidence type="ECO:0000313" key="4">
    <source>
        <dbReference type="Proteomes" id="UP000680638"/>
    </source>
</evidence>
<reference evidence="3 4" key="1">
    <citation type="submission" date="2021-03" db="EMBL/GenBank/DDBJ databases">
        <title>Antimicrobial resistance genes in bacteria isolated from Japanese honey, and their potential for conferring macrolide and lincosamide resistance in the American foulbrood pathogen Paenibacillus larvae.</title>
        <authorList>
            <person name="Okamoto M."/>
            <person name="Kumagai M."/>
            <person name="Kanamori H."/>
            <person name="Takamatsu D."/>
        </authorList>
    </citation>
    <scope>NUCLEOTIDE SEQUENCE [LARGE SCALE GENOMIC DNA]</scope>
    <source>
        <strain evidence="3 4">J21TS3</strain>
    </source>
</reference>
<gene>
    <name evidence="3" type="ORF">J21TS3_22280</name>
</gene>
<evidence type="ECO:0000259" key="2">
    <source>
        <dbReference type="Pfam" id="PF02709"/>
    </source>
</evidence>
<organism evidence="3 4">
    <name type="scientific">Paenibacillus cookii</name>
    <dbReference type="NCBI Taxonomy" id="157839"/>
    <lineage>
        <taxon>Bacteria</taxon>
        <taxon>Bacillati</taxon>
        <taxon>Bacillota</taxon>
        <taxon>Bacilli</taxon>
        <taxon>Bacillales</taxon>
        <taxon>Paenibacillaceae</taxon>
        <taxon>Paenibacillus</taxon>
    </lineage>
</organism>
<sequence>MEAGDISVLIPYQSDGGPRDEALRFVRSFYKRVLPEAEICVGELTGETFSRSKAINKAASAATGSRWIIADGDLIYDPELIRGALRQLREDNWIIPFTSITRLTLSNSQSAYRSEAVWPLQIPVETKPDDARYFVGGVSVVTRTAFETIGGYDERFIGWGGEDEAFAYSMDTIIGKHIRLEGNLLHFWHPFVGPSGNPHYGQNYALFQEYRKALGHRAEMSRLIQGKQEGRTTA</sequence>
<dbReference type="SUPFAM" id="SSF53448">
    <property type="entry name" value="Nucleotide-diphospho-sugar transferases"/>
    <property type="match status" value="1"/>
</dbReference>
<dbReference type="Pfam" id="PF02709">
    <property type="entry name" value="Glyco_transf_7C"/>
    <property type="match status" value="1"/>
</dbReference>
<keyword evidence="1" id="KW-0808">Transferase</keyword>
<evidence type="ECO:0000256" key="1">
    <source>
        <dbReference type="ARBA" id="ARBA00022679"/>
    </source>
</evidence>
<dbReference type="EMBL" id="BORW01000009">
    <property type="protein sequence ID" value="GIO67407.1"/>
    <property type="molecule type" value="Genomic_DNA"/>
</dbReference>
<dbReference type="Proteomes" id="UP000680638">
    <property type="component" value="Unassembled WGS sequence"/>
</dbReference>
<feature type="domain" description="Galactosyltransferase C-terminal" evidence="2">
    <location>
        <begin position="131"/>
        <end position="167"/>
    </location>
</feature>
<dbReference type="Gene3D" id="3.90.550.10">
    <property type="entry name" value="Spore Coat Polysaccharide Biosynthesis Protein SpsA, Chain A"/>
    <property type="match status" value="1"/>
</dbReference>
<evidence type="ECO:0000313" key="3">
    <source>
        <dbReference type="EMBL" id="GIO67407.1"/>
    </source>
</evidence>
<dbReference type="RefSeq" id="WP_212949633.1">
    <property type="nucleotide sequence ID" value="NZ_BORW01000009.1"/>
</dbReference>
<protein>
    <recommendedName>
        <fullName evidence="2">Galactosyltransferase C-terminal domain-containing protein</fullName>
    </recommendedName>
</protein>
<keyword evidence="4" id="KW-1185">Reference proteome</keyword>
<name>A0ABQ4LVV1_9BACL</name>